<dbReference type="AlphaFoldDB" id="A0A9W8L573"/>
<accession>A0A9W8L573</accession>
<feature type="signal peptide" evidence="2">
    <location>
        <begin position="1"/>
        <end position="19"/>
    </location>
</feature>
<comment type="caution">
    <text evidence="3">The sequence shown here is derived from an EMBL/GenBank/DDBJ whole genome shotgun (WGS) entry which is preliminary data.</text>
</comment>
<feature type="compositionally biased region" description="Polar residues" evidence="1">
    <location>
        <begin position="720"/>
        <end position="736"/>
    </location>
</feature>
<proteinExistence type="predicted"/>
<feature type="compositionally biased region" description="Basic and acidic residues" evidence="1">
    <location>
        <begin position="833"/>
        <end position="850"/>
    </location>
</feature>
<feature type="region of interest" description="Disordered" evidence="1">
    <location>
        <begin position="611"/>
        <end position="645"/>
    </location>
</feature>
<reference evidence="3" key="1">
    <citation type="submission" date="2022-07" db="EMBL/GenBank/DDBJ databases">
        <title>Phylogenomic reconstructions and comparative analyses of Kickxellomycotina fungi.</title>
        <authorList>
            <person name="Reynolds N.K."/>
            <person name="Stajich J.E."/>
            <person name="Barry K."/>
            <person name="Grigoriev I.V."/>
            <person name="Crous P."/>
            <person name="Smith M.E."/>
        </authorList>
    </citation>
    <scope>NUCLEOTIDE SEQUENCE</scope>
    <source>
        <strain evidence="3">CBS 109367</strain>
    </source>
</reference>
<evidence type="ECO:0000256" key="2">
    <source>
        <dbReference type="SAM" id="SignalP"/>
    </source>
</evidence>
<evidence type="ECO:0000313" key="4">
    <source>
        <dbReference type="Proteomes" id="UP001151516"/>
    </source>
</evidence>
<protein>
    <submittedName>
        <fullName evidence="3">Uncharacterized protein</fullName>
    </submittedName>
</protein>
<feature type="region of interest" description="Disordered" evidence="1">
    <location>
        <begin position="720"/>
        <end position="850"/>
    </location>
</feature>
<feature type="region of interest" description="Disordered" evidence="1">
    <location>
        <begin position="682"/>
        <end position="703"/>
    </location>
</feature>
<feature type="compositionally biased region" description="Low complexity" evidence="1">
    <location>
        <begin position="770"/>
        <end position="785"/>
    </location>
</feature>
<feature type="compositionally biased region" description="Low complexity" evidence="1">
    <location>
        <begin position="511"/>
        <end position="521"/>
    </location>
</feature>
<feature type="compositionally biased region" description="Polar residues" evidence="1">
    <location>
        <begin position="682"/>
        <end position="700"/>
    </location>
</feature>
<feature type="region of interest" description="Disordered" evidence="1">
    <location>
        <begin position="497"/>
        <end position="521"/>
    </location>
</feature>
<feature type="compositionally biased region" description="Low complexity" evidence="1">
    <location>
        <begin position="798"/>
        <end position="816"/>
    </location>
</feature>
<dbReference type="Proteomes" id="UP001151516">
    <property type="component" value="Unassembled WGS sequence"/>
</dbReference>
<dbReference type="OrthoDB" id="10346154at2759"/>
<gene>
    <name evidence="3" type="ORF">IWW39_002475</name>
</gene>
<evidence type="ECO:0000313" key="3">
    <source>
        <dbReference type="EMBL" id="KAJ2688057.1"/>
    </source>
</evidence>
<keyword evidence="2" id="KW-0732">Signal</keyword>
<evidence type="ECO:0000256" key="1">
    <source>
        <dbReference type="SAM" id="MobiDB-lite"/>
    </source>
</evidence>
<organism evidence="3 4">
    <name type="scientific">Coemansia spiralis</name>
    <dbReference type="NCBI Taxonomy" id="417178"/>
    <lineage>
        <taxon>Eukaryota</taxon>
        <taxon>Fungi</taxon>
        <taxon>Fungi incertae sedis</taxon>
        <taxon>Zoopagomycota</taxon>
        <taxon>Kickxellomycotina</taxon>
        <taxon>Kickxellomycetes</taxon>
        <taxon>Kickxellales</taxon>
        <taxon>Kickxellaceae</taxon>
        <taxon>Coemansia</taxon>
    </lineage>
</organism>
<keyword evidence="4" id="KW-1185">Reference proteome</keyword>
<name>A0A9W8L573_9FUNG</name>
<feature type="chain" id="PRO_5040958503" evidence="2">
    <location>
        <begin position="20"/>
        <end position="850"/>
    </location>
</feature>
<sequence length="850" mass="91628">MNLIVIILAFFLLFPPCLTTREHVFTFRQAGAIGTISFAAGLVANKLAPIYGLGGWYADAKLEVGSYRIAYKPSLPLQSPQVAAPGSKLQFSTRTDLMVIQTIREPQPEPVDEGDDFWLKFSEEYSPVLLRVLICVVLLKKTGVWKFVRQVMSTSASQPTADQPEETEALPHDDTEARLALVANDTAPNAPPQCDNAIGPVQRYQHKIVVNLHMIRMRQIVFDPDVLFLREIVSSPEEFLVREAVASPGELIVLEIVVGPNALLVHEIVVNSAVLFQNIVFVSPGTLLLRCNVVIPDMLRRCDNLVSPSASPPFGNATNPSVLLRRYNAASPTLARQHNEATSTAELPQRNIIVSPGAPLLRNPTVCPSLLLQHCITAGSSALQLPIILASAEEPQPVDKEADAAHVVGAVARRVLRLTPGLAVGPDMPTSARPRAPSAPCEYTANRNSVVILSPVRRRAYSVRSIPMSQLMDPTSNTIPRRRLSRRATVSTMPDLRRRNTMPSLPPRIGANSAPSSPAQAPLSVANKQVPMPPPPARVASLGDLLTAAAEAVDSSPELETIAEEDDGMAALGDACDEAFGSTGSIDTDFDPFQQASFSSLAPANARPLDQQELNGTPVTGRFRSRWPGNESLPQTLSRNSERQASTAYSMYSSSSLASNSMQSLWQEVDPSTERFSTLSEFTASHQQPSTTSLADTASAVSPRKRDILKSKLLGRSPSTISLRSALRPSSEQASDSGVERVSTPRKLSLSGALKSLKHKTSSKFGLNASSTTTQTPTPSDPISTRPDSVTPLPPEQSNAAGPSAPRRASSLSLRAFMRRPRSEVSAPSVDQTAKRESSGHRDDKNGQAL</sequence>
<dbReference type="EMBL" id="JANBTX010000055">
    <property type="protein sequence ID" value="KAJ2688057.1"/>
    <property type="molecule type" value="Genomic_DNA"/>
</dbReference>